<feature type="transmembrane region" description="Helical" evidence="6">
    <location>
        <begin position="351"/>
        <end position="374"/>
    </location>
</feature>
<dbReference type="InterPro" id="IPR003838">
    <property type="entry name" value="ABC3_permease_C"/>
</dbReference>
<comment type="subcellular location">
    <subcellularLocation>
        <location evidence="1">Cell membrane</location>
        <topology evidence="1">Multi-pass membrane protein</topology>
    </subcellularLocation>
</comment>
<keyword evidence="5 6" id="KW-0472">Membrane</keyword>
<dbReference type="GO" id="GO:0005886">
    <property type="term" value="C:plasma membrane"/>
    <property type="evidence" value="ECO:0007669"/>
    <property type="project" value="UniProtKB-SubCell"/>
</dbReference>
<dbReference type="PANTHER" id="PTHR30287">
    <property type="entry name" value="MEMBRANE COMPONENT OF PREDICTED ABC SUPERFAMILY METABOLITE UPTAKE TRANSPORTER"/>
    <property type="match status" value="1"/>
</dbReference>
<accession>A0A975B8Q7</accession>
<evidence type="ECO:0000259" key="7">
    <source>
        <dbReference type="Pfam" id="PF02687"/>
    </source>
</evidence>
<evidence type="ECO:0000256" key="4">
    <source>
        <dbReference type="ARBA" id="ARBA00022989"/>
    </source>
</evidence>
<evidence type="ECO:0000256" key="6">
    <source>
        <dbReference type="SAM" id="Phobius"/>
    </source>
</evidence>
<dbReference type="AlphaFoldDB" id="A0A975B8Q7"/>
<dbReference type="Proteomes" id="UP000663720">
    <property type="component" value="Chromosome"/>
</dbReference>
<keyword evidence="3 6" id="KW-0812">Transmembrane</keyword>
<evidence type="ECO:0000256" key="2">
    <source>
        <dbReference type="ARBA" id="ARBA00022475"/>
    </source>
</evidence>
<keyword evidence="2" id="KW-1003">Cell membrane</keyword>
<feature type="transmembrane region" description="Helical" evidence="6">
    <location>
        <begin position="302"/>
        <end position="331"/>
    </location>
</feature>
<sequence>MLHKKFILRQVTGSKKQSAVFVLCVMLSIVTIVALNGFSESISSSMLKDARALHAGDIILHSHFPFSKPLADAVQEIEKKGMAVSMKVYGFYSVVRVENEKSTLLADLKIVEPGYPFYGKIELGSGKNIDDILTTGNIIVEQTLMDRLKVKIGDRLHVGSTILTIADVVVKEPGRPVNFLSFGPRIFLCEKDLQAIDLLKKGSRIQYHMLLKVFNENDIDKLALSLKSSAIEDQERVNTYKDAGSRIKRFFDNLLFFLALIAIFTLLLAGFGINSALTAFLREKEMTIAAIKTIGGTGPMIIMNYLVVVFVLGLTGTLLGLCFGFMLQYLLPALFTGLLPQDMELIISWKAIAEGMILGLLVVILFTFLPLFRLKNIKPASVFRKDRIKSVNKLPAFLAWCAIFLFFAGTIFRHINDMKTGIYFILAITGLIIVTSLMTISFLLIIKRFKFNTLSFRQVVKGLFRPGNATKSIIITLSTSLSVIFSIYLIEKNLDKAFVLSFPPDAPNLFFIDIQPDQVEDFSKFFNSKPDFYPVIRSRLISIKGEKIDRTQERRRRGDNLSRAFNLTYRDYLLDDEKIVKGKNLFDPGIKGLQVSVLDTVVRMRHLDIGDPIEFNVQGLPVKAFVSSIRTRTKESVKPYFYFVFPADSMIKNAPQTIFSAVRTDKNKIAEIQSSVVSRFPNISVIDVTQTIAGFSSIMHRLSRVIRFFTFFSIIAGILIIISSVFATRFARIREAVFYKILGAEKKFILAVFTLENAVIGLVSGGIALLISQIGSIVICIRIFDITYDPFAGSSAGMIIASAVLVIIIGNLASVSILKQKPAAFLREQADG</sequence>
<dbReference type="Pfam" id="PF12704">
    <property type="entry name" value="MacB_PCD"/>
    <property type="match status" value="1"/>
</dbReference>
<proteinExistence type="predicted"/>
<evidence type="ECO:0000313" key="10">
    <source>
        <dbReference type="Proteomes" id="UP000663720"/>
    </source>
</evidence>
<keyword evidence="10" id="KW-1185">Reference proteome</keyword>
<evidence type="ECO:0000259" key="8">
    <source>
        <dbReference type="Pfam" id="PF12704"/>
    </source>
</evidence>
<feature type="transmembrane region" description="Helical" evidence="6">
    <location>
        <begin position="467"/>
        <end position="490"/>
    </location>
</feature>
<evidence type="ECO:0000313" key="9">
    <source>
        <dbReference type="EMBL" id="QTA81016.1"/>
    </source>
</evidence>
<protein>
    <submittedName>
        <fullName evidence="9">MacB-like periplasmic core domain-containing protein</fullName>
    </submittedName>
</protein>
<name>A0A975B8Q7_9BACT</name>
<dbReference type="InterPro" id="IPR025857">
    <property type="entry name" value="MacB_PCD"/>
</dbReference>
<feature type="transmembrane region" description="Helical" evidence="6">
    <location>
        <begin position="421"/>
        <end position="446"/>
    </location>
</feature>
<evidence type="ECO:0000256" key="1">
    <source>
        <dbReference type="ARBA" id="ARBA00004651"/>
    </source>
</evidence>
<reference evidence="9" key="1">
    <citation type="journal article" date="2021" name="Microb. Physiol.">
        <title>Proteogenomic Insights into the Physiology of Marine, Sulfate-Reducing, Filamentous Desulfonema limicola and Desulfonema magnum.</title>
        <authorList>
            <person name="Schnaars V."/>
            <person name="Wohlbrand L."/>
            <person name="Scheve S."/>
            <person name="Hinrichs C."/>
            <person name="Reinhardt R."/>
            <person name="Rabus R."/>
        </authorList>
    </citation>
    <scope>NUCLEOTIDE SEQUENCE</scope>
    <source>
        <strain evidence="9">5ac10</strain>
    </source>
</reference>
<feature type="domain" description="ABC3 transporter permease C-terminal" evidence="7">
    <location>
        <begin position="708"/>
        <end position="821"/>
    </location>
</feature>
<dbReference type="EMBL" id="CP061799">
    <property type="protein sequence ID" value="QTA81016.1"/>
    <property type="molecule type" value="Genomic_DNA"/>
</dbReference>
<feature type="transmembrane region" description="Helical" evidence="6">
    <location>
        <begin position="791"/>
        <end position="818"/>
    </location>
</feature>
<dbReference type="InterPro" id="IPR038766">
    <property type="entry name" value="Membrane_comp_ABC_pdt"/>
</dbReference>
<gene>
    <name evidence="9" type="ORF">dnl_33370</name>
</gene>
<feature type="transmembrane region" description="Helical" evidence="6">
    <location>
        <begin position="20"/>
        <end position="38"/>
    </location>
</feature>
<evidence type="ECO:0000256" key="5">
    <source>
        <dbReference type="ARBA" id="ARBA00023136"/>
    </source>
</evidence>
<organism evidence="9 10">
    <name type="scientific">Desulfonema limicola</name>
    <dbReference type="NCBI Taxonomy" id="45656"/>
    <lineage>
        <taxon>Bacteria</taxon>
        <taxon>Pseudomonadati</taxon>
        <taxon>Thermodesulfobacteriota</taxon>
        <taxon>Desulfobacteria</taxon>
        <taxon>Desulfobacterales</taxon>
        <taxon>Desulfococcaceae</taxon>
        <taxon>Desulfonema</taxon>
    </lineage>
</organism>
<feature type="domain" description="MacB-like periplasmic core" evidence="8">
    <location>
        <begin position="18"/>
        <end position="188"/>
    </location>
</feature>
<feature type="transmembrane region" description="Helical" evidence="6">
    <location>
        <begin position="748"/>
        <end position="771"/>
    </location>
</feature>
<dbReference type="PANTHER" id="PTHR30287:SF1">
    <property type="entry name" value="INNER MEMBRANE PROTEIN"/>
    <property type="match status" value="1"/>
</dbReference>
<evidence type="ECO:0000256" key="3">
    <source>
        <dbReference type="ARBA" id="ARBA00022692"/>
    </source>
</evidence>
<feature type="domain" description="ABC3 transporter permease C-terminal" evidence="7">
    <location>
        <begin position="260"/>
        <end position="379"/>
    </location>
</feature>
<keyword evidence="4 6" id="KW-1133">Transmembrane helix</keyword>
<dbReference type="KEGG" id="dli:dnl_33370"/>
<feature type="transmembrane region" description="Helical" evidence="6">
    <location>
        <begin position="254"/>
        <end position="281"/>
    </location>
</feature>
<dbReference type="Pfam" id="PF02687">
    <property type="entry name" value="FtsX"/>
    <property type="match status" value="2"/>
</dbReference>
<feature type="transmembrane region" description="Helical" evidence="6">
    <location>
        <begin position="394"/>
        <end position="415"/>
    </location>
</feature>
<feature type="transmembrane region" description="Helical" evidence="6">
    <location>
        <begin position="705"/>
        <end position="727"/>
    </location>
</feature>
<dbReference type="RefSeq" id="WP_207687095.1">
    <property type="nucleotide sequence ID" value="NZ_CP061799.1"/>
</dbReference>